<feature type="transmembrane region" description="Helical" evidence="6">
    <location>
        <begin position="9"/>
        <end position="27"/>
    </location>
</feature>
<gene>
    <name evidence="7" type="ORF">FLL46_26600</name>
</gene>
<dbReference type="PANTHER" id="PTHR43652">
    <property type="entry name" value="BASIC AMINO ACID ANTIPORTER YFCC-RELATED"/>
    <property type="match status" value="1"/>
</dbReference>
<feature type="transmembrane region" description="Helical" evidence="6">
    <location>
        <begin position="194"/>
        <end position="213"/>
    </location>
</feature>
<dbReference type="RefSeq" id="WP_142935434.1">
    <property type="nucleotide sequence ID" value="NZ_ML660174.1"/>
</dbReference>
<dbReference type="PANTHER" id="PTHR43652:SF2">
    <property type="entry name" value="BASIC AMINO ACID ANTIPORTER YFCC-RELATED"/>
    <property type="match status" value="1"/>
</dbReference>
<dbReference type="AlphaFoldDB" id="A0A545TSU4"/>
<evidence type="ECO:0000313" key="7">
    <source>
        <dbReference type="EMBL" id="TQV80290.1"/>
    </source>
</evidence>
<keyword evidence="8" id="KW-1185">Reference proteome</keyword>
<dbReference type="InterPro" id="IPR051679">
    <property type="entry name" value="DASS-Related_Transporters"/>
</dbReference>
<proteinExistence type="predicted"/>
<dbReference type="OrthoDB" id="255482at2"/>
<evidence type="ECO:0000256" key="2">
    <source>
        <dbReference type="ARBA" id="ARBA00022475"/>
    </source>
</evidence>
<feature type="transmembrane region" description="Helical" evidence="6">
    <location>
        <begin position="77"/>
        <end position="101"/>
    </location>
</feature>
<dbReference type="Proteomes" id="UP000315439">
    <property type="component" value="Unassembled WGS sequence"/>
</dbReference>
<accession>A0A545TSU4</accession>
<comment type="caution">
    <text evidence="7">The sequence shown here is derived from an EMBL/GenBank/DDBJ whole genome shotgun (WGS) entry which is preliminary data.</text>
</comment>
<keyword evidence="4 6" id="KW-1133">Transmembrane helix</keyword>
<dbReference type="Pfam" id="PF03606">
    <property type="entry name" value="DcuC"/>
    <property type="match status" value="1"/>
</dbReference>
<dbReference type="GO" id="GO:0005886">
    <property type="term" value="C:plasma membrane"/>
    <property type="evidence" value="ECO:0007669"/>
    <property type="project" value="UniProtKB-SubCell"/>
</dbReference>
<feature type="transmembrane region" description="Helical" evidence="6">
    <location>
        <begin position="250"/>
        <end position="268"/>
    </location>
</feature>
<evidence type="ECO:0000256" key="6">
    <source>
        <dbReference type="SAM" id="Phobius"/>
    </source>
</evidence>
<evidence type="ECO:0000256" key="4">
    <source>
        <dbReference type="ARBA" id="ARBA00022989"/>
    </source>
</evidence>
<comment type="subcellular location">
    <subcellularLocation>
        <location evidence="1">Cell membrane</location>
        <topology evidence="1">Multi-pass membrane protein</topology>
    </subcellularLocation>
</comment>
<feature type="transmembrane region" description="Helical" evidence="6">
    <location>
        <begin position="113"/>
        <end position="130"/>
    </location>
</feature>
<name>A0A545TSU4_9GAMM</name>
<feature type="transmembrane region" description="Helical" evidence="6">
    <location>
        <begin position="433"/>
        <end position="457"/>
    </location>
</feature>
<feature type="transmembrane region" description="Helical" evidence="6">
    <location>
        <begin position="408"/>
        <end position="427"/>
    </location>
</feature>
<keyword evidence="3 6" id="KW-0812">Transmembrane</keyword>
<feature type="transmembrane region" description="Helical" evidence="6">
    <location>
        <begin position="162"/>
        <end position="182"/>
    </location>
</feature>
<protein>
    <submittedName>
        <fullName evidence="7">YfcC family protein</fullName>
    </submittedName>
</protein>
<evidence type="ECO:0000313" key="8">
    <source>
        <dbReference type="Proteomes" id="UP000315439"/>
    </source>
</evidence>
<sequence length="458" mass="49498">MKSFKVPHTLVLLFLMMIFAYLLTWVLPSGNFEMATSESGNKTVVPGTYQVSETDVNLPIWNLFTVIPRALGEAQGIIFFLFLIGGSIAVLRSTGAIDAVLGKILKRFSHRPALLLFMSTAAFMVGSSTIGMAEEYIPLVLILITLCISLKMDTVSAVGSMVIGYGVGYGTAILNPFTVLVAQGVAEIPPTSGWAYRLIIFIPFMLIGFHHLWKYASKVRQTPSASLVYDVPEAQPPEVTNYPQLDRRKLAIVALTFVALVVMVVGIAKYHWYFIELGAMFFVLAIIISLIAGQKFDDAAKTFTQGAAELTGTALLIGFARSIELLLSDAQVLHTVVNGLATPLSEVGAEFSAVGMLLIQSLLNFFIPSGSGQAYVTMPIMAPISDLVGVSRQVAVLAYQMGDGFMNMVVPTNAVLMGILGMCGIPYGRWFKFIAPLILKLFVAGSLALIIAVLIGYQ</sequence>
<evidence type="ECO:0000256" key="3">
    <source>
        <dbReference type="ARBA" id="ARBA00022692"/>
    </source>
</evidence>
<dbReference type="EMBL" id="VIKS01000018">
    <property type="protein sequence ID" value="TQV80290.1"/>
    <property type="molecule type" value="Genomic_DNA"/>
</dbReference>
<organism evidence="7 8">
    <name type="scientific">Aliikangiella coralliicola</name>
    <dbReference type="NCBI Taxonomy" id="2592383"/>
    <lineage>
        <taxon>Bacteria</taxon>
        <taxon>Pseudomonadati</taxon>
        <taxon>Pseudomonadota</taxon>
        <taxon>Gammaproteobacteria</taxon>
        <taxon>Oceanospirillales</taxon>
        <taxon>Pleioneaceae</taxon>
        <taxon>Aliikangiella</taxon>
    </lineage>
</organism>
<feature type="transmembrane region" description="Helical" evidence="6">
    <location>
        <begin position="274"/>
        <end position="293"/>
    </location>
</feature>
<keyword evidence="2" id="KW-1003">Cell membrane</keyword>
<feature type="transmembrane region" description="Helical" evidence="6">
    <location>
        <begin position="136"/>
        <end position="155"/>
    </location>
</feature>
<evidence type="ECO:0000256" key="5">
    <source>
        <dbReference type="ARBA" id="ARBA00023136"/>
    </source>
</evidence>
<reference evidence="7 8" key="1">
    <citation type="submission" date="2019-07" db="EMBL/GenBank/DDBJ databases">
        <title>Draft genome for Aliikangiella sp. M105.</title>
        <authorList>
            <person name="Wang G."/>
        </authorList>
    </citation>
    <scope>NUCLEOTIDE SEQUENCE [LARGE SCALE GENOMIC DNA]</scope>
    <source>
        <strain evidence="7 8">M105</strain>
    </source>
</reference>
<evidence type="ECO:0000256" key="1">
    <source>
        <dbReference type="ARBA" id="ARBA00004651"/>
    </source>
</evidence>
<keyword evidence="5 6" id="KW-0472">Membrane</keyword>
<dbReference type="InterPro" id="IPR018385">
    <property type="entry name" value="C4_dicarb_anaerob_car-like"/>
</dbReference>